<proteinExistence type="inferred from homology"/>
<evidence type="ECO:0000256" key="12">
    <source>
        <dbReference type="ARBA" id="ARBA00022741"/>
    </source>
</evidence>
<dbReference type="GO" id="GO:0005886">
    <property type="term" value="C:plasma membrane"/>
    <property type="evidence" value="ECO:0007669"/>
    <property type="project" value="UniProtKB-SubCell"/>
</dbReference>
<comment type="catalytic activity">
    <reaction evidence="20">
        <text>L-seryl-[protein] + ATP = O-phospho-L-seryl-[protein] + ADP + H(+)</text>
        <dbReference type="Rhea" id="RHEA:17989"/>
        <dbReference type="Rhea" id="RHEA-COMP:9863"/>
        <dbReference type="Rhea" id="RHEA-COMP:11604"/>
        <dbReference type="ChEBI" id="CHEBI:15378"/>
        <dbReference type="ChEBI" id="CHEBI:29999"/>
        <dbReference type="ChEBI" id="CHEBI:30616"/>
        <dbReference type="ChEBI" id="CHEBI:83421"/>
        <dbReference type="ChEBI" id="CHEBI:456216"/>
        <dbReference type="EC" id="2.7.11.1"/>
    </reaction>
</comment>
<dbReference type="Gene3D" id="3.80.10.10">
    <property type="entry name" value="Ribonuclease Inhibitor"/>
    <property type="match status" value="6"/>
</dbReference>
<dbReference type="FunFam" id="3.80.10.10:FF:000095">
    <property type="entry name" value="LRR receptor-like serine/threonine-protein kinase GSO1"/>
    <property type="match status" value="1"/>
</dbReference>
<dbReference type="InterPro" id="IPR008271">
    <property type="entry name" value="Ser/Thr_kinase_AS"/>
</dbReference>
<evidence type="ECO:0000256" key="1">
    <source>
        <dbReference type="ARBA" id="ARBA00004162"/>
    </source>
</evidence>
<evidence type="ECO:0000256" key="18">
    <source>
        <dbReference type="ARBA" id="ARBA00023180"/>
    </source>
</evidence>
<dbReference type="InterPro" id="IPR013210">
    <property type="entry name" value="LRR_N_plant-typ"/>
</dbReference>
<organism evidence="25 26">
    <name type="scientific">Coffea canephora</name>
    <name type="common">Robusta coffee</name>
    <dbReference type="NCBI Taxonomy" id="49390"/>
    <lineage>
        <taxon>Eukaryota</taxon>
        <taxon>Viridiplantae</taxon>
        <taxon>Streptophyta</taxon>
        <taxon>Embryophyta</taxon>
        <taxon>Tracheophyta</taxon>
        <taxon>Spermatophyta</taxon>
        <taxon>Magnoliopsida</taxon>
        <taxon>eudicotyledons</taxon>
        <taxon>Gunneridae</taxon>
        <taxon>Pentapetalae</taxon>
        <taxon>asterids</taxon>
        <taxon>lamiids</taxon>
        <taxon>Gentianales</taxon>
        <taxon>Rubiaceae</taxon>
        <taxon>Ixoroideae</taxon>
        <taxon>Gardenieae complex</taxon>
        <taxon>Bertiereae - Coffeeae clade</taxon>
        <taxon>Coffeeae</taxon>
        <taxon>Coffea</taxon>
    </lineage>
</organism>
<dbReference type="FunFam" id="3.80.10.10:FF:000299">
    <property type="entry name" value="Piriformospora indica-insensitive protein 2"/>
    <property type="match status" value="1"/>
</dbReference>
<dbReference type="InterPro" id="IPR032675">
    <property type="entry name" value="LRR_dom_sf"/>
</dbReference>
<evidence type="ECO:0000256" key="2">
    <source>
        <dbReference type="ARBA" id="ARBA00008684"/>
    </source>
</evidence>
<comment type="catalytic activity">
    <reaction evidence="19">
        <text>L-threonyl-[protein] + ATP = O-phospho-L-threonyl-[protein] + ADP + H(+)</text>
        <dbReference type="Rhea" id="RHEA:46608"/>
        <dbReference type="Rhea" id="RHEA-COMP:11060"/>
        <dbReference type="Rhea" id="RHEA-COMP:11605"/>
        <dbReference type="ChEBI" id="CHEBI:15378"/>
        <dbReference type="ChEBI" id="CHEBI:30013"/>
        <dbReference type="ChEBI" id="CHEBI:30616"/>
        <dbReference type="ChEBI" id="CHEBI:61977"/>
        <dbReference type="ChEBI" id="CHEBI:456216"/>
        <dbReference type="EC" id="2.7.11.1"/>
    </reaction>
</comment>
<dbReference type="PROSITE" id="PS50011">
    <property type="entry name" value="PROTEIN_KINASE_DOM"/>
    <property type="match status" value="1"/>
</dbReference>
<dbReference type="CDD" id="cd14066">
    <property type="entry name" value="STKc_IRAK"/>
    <property type="match status" value="1"/>
</dbReference>
<keyword evidence="5" id="KW-0723">Serine/threonine-protein kinase</keyword>
<dbReference type="AlphaFoldDB" id="A0A068TLL6"/>
<dbReference type="PROSITE" id="PS51257">
    <property type="entry name" value="PROKAR_LIPOPROTEIN"/>
    <property type="match status" value="1"/>
</dbReference>
<evidence type="ECO:0000256" key="23">
    <source>
        <dbReference type="SAM" id="SignalP"/>
    </source>
</evidence>
<keyword evidence="6" id="KW-0597">Phosphoprotein</keyword>
<evidence type="ECO:0000256" key="5">
    <source>
        <dbReference type="ARBA" id="ARBA00022527"/>
    </source>
</evidence>
<gene>
    <name evidence="25" type="ORF">GSCOC_T00013969001</name>
</gene>
<dbReference type="InParanoid" id="A0A068TLL6"/>
<dbReference type="FunFam" id="1.10.510.10:FF:000358">
    <property type="entry name" value="Putative leucine-rich repeat receptor-like serine/threonine-protein kinase"/>
    <property type="match status" value="1"/>
</dbReference>
<dbReference type="InterPro" id="IPR011009">
    <property type="entry name" value="Kinase-like_dom_sf"/>
</dbReference>
<dbReference type="FunFam" id="3.80.10.10:FF:000565">
    <property type="entry name" value="Leucine-rich repeat receptor-like kinase protein FLORAL ORGAN NUMBER1"/>
    <property type="match status" value="1"/>
</dbReference>
<protein>
    <recommendedName>
        <fullName evidence="3">non-specific serine/threonine protein kinase</fullName>
        <ecNumber evidence="3">2.7.11.1</ecNumber>
    </recommendedName>
</protein>
<evidence type="ECO:0000256" key="19">
    <source>
        <dbReference type="ARBA" id="ARBA00047899"/>
    </source>
</evidence>
<feature type="domain" description="Protein kinase" evidence="24">
    <location>
        <begin position="878"/>
        <end position="1158"/>
    </location>
</feature>
<dbReference type="OMA" id="NDNSMIC"/>
<dbReference type="InterPro" id="IPR001611">
    <property type="entry name" value="Leu-rich_rpt"/>
</dbReference>
<evidence type="ECO:0000259" key="24">
    <source>
        <dbReference type="PROSITE" id="PS50011"/>
    </source>
</evidence>
<keyword evidence="13" id="KW-0418">Kinase</keyword>
<evidence type="ECO:0000256" key="8">
    <source>
        <dbReference type="ARBA" id="ARBA00022679"/>
    </source>
</evidence>
<evidence type="ECO:0000313" key="25">
    <source>
        <dbReference type="EMBL" id="CDO96824.1"/>
    </source>
</evidence>
<evidence type="ECO:0000256" key="16">
    <source>
        <dbReference type="ARBA" id="ARBA00023136"/>
    </source>
</evidence>
<accession>A0A068TLL6</accession>
<dbReference type="PANTHER" id="PTHR27008">
    <property type="entry name" value="OS04G0122200 PROTEIN"/>
    <property type="match status" value="1"/>
</dbReference>
<dbReference type="InterPro" id="IPR003591">
    <property type="entry name" value="Leu-rich_rpt_typical-subtyp"/>
</dbReference>
<dbReference type="PROSITE" id="PS51450">
    <property type="entry name" value="LRR"/>
    <property type="match status" value="2"/>
</dbReference>
<dbReference type="EMBL" id="HG739085">
    <property type="protein sequence ID" value="CDO96824.1"/>
    <property type="molecule type" value="Genomic_DNA"/>
</dbReference>
<dbReference type="PROSITE" id="PS00108">
    <property type="entry name" value="PROTEIN_KINASE_ST"/>
    <property type="match status" value="1"/>
</dbReference>
<evidence type="ECO:0000256" key="22">
    <source>
        <dbReference type="SAM" id="Phobius"/>
    </source>
</evidence>
<evidence type="ECO:0000256" key="11">
    <source>
        <dbReference type="ARBA" id="ARBA00022737"/>
    </source>
</evidence>
<evidence type="ECO:0000256" key="4">
    <source>
        <dbReference type="ARBA" id="ARBA00022475"/>
    </source>
</evidence>
<keyword evidence="11" id="KW-0677">Repeat</keyword>
<dbReference type="GO" id="GO:0006952">
    <property type="term" value="P:defense response"/>
    <property type="evidence" value="ECO:0007669"/>
    <property type="project" value="UniProtKB-ARBA"/>
</dbReference>
<dbReference type="SUPFAM" id="SSF56112">
    <property type="entry name" value="Protein kinase-like (PK-like)"/>
    <property type="match status" value="1"/>
</dbReference>
<dbReference type="SMART" id="SM00220">
    <property type="entry name" value="S_TKc"/>
    <property type="match status" value="1"/>
</dbReference>
<comment type="similarity">
    <text evidence="2">Belongs to the protein kinase superfamily. Ser/Thr protein kinase family.</text>
</comment>
<name>A0A068TLL6_COFCA</name>
<dbReference type="Proteomes" id="UP000295252">
    <property type="component" value="Chromosome IV"/>
</dbReference>
<dbReference type="GO" id="GO:0004674">
    <property type="term" value="F:protein serine/threonine kinase activity"/>
    <property type="evidence" value="ECO:0007669"/>
    <property type="project" value="UniProtKB-KW"/>
</dbReference>
<feature type="transmembrane region" description="Helical" evidence="22">
    <location>
        <begin position="818"/>
        <end position="843"/>
    </location>
</feature>
<dbReference type="InterPro" id="IPR001245">
    <property type="entry name" value="Ser-Thr/Tyr_kinase_cat_dom"/>
</dbReference>
<evidence type="ECO:0000256" key="10">
    <source>
        <dbReference type="ARBA" id="ARBA00022729"/>
    </source>
</evidence>
<dbReference type="InterPro" id="IPR051809">
    <property type="entry name" value="Plant_receptor-like_S/T_kinase"/>
</dbReference>
<dbReference type="Gene3D" id="3.30.200.20">
    <property type="entry name" value="Phosphorylase Kinase, domain 1"/>
    <property type="match status" value="1"/>
</dbReference>
<evidence type="ECO:0000256" key="7">
    <source>
        <dbReference type="ARBA" id="ARBA00022614"/>
    </source>
</evidence>
<evidence type="ECO:0000256" key="14">
    <source>
        <dbReference type="ARBA" id="ARBA00022840"/>
    </source>
</evidence>
<keyword evidence="14 21" id="KW-0067">ATP-binding</keyword>
<dbReference type="PRINTS" id="PR00019">
    <property type="entry name" value="LEURICHRPT"/>
</dbReference>
<dbReference type="Pfam" id="PF00560">
    <property type="entry name" value="LRR_1"/>
    <property type="match status" value="8"/>
</dbReference>
<evidence type="ECO:0000256" key="20">
    <source>
        <dbReference type="ARBA" id="ARBA00048679"/>
    </source>
</evidence>
<keyword evidence="15 22" id="KW-1133">Transmembrane helix</keyword>
<evidence type="ECO:0000256" key="3">
    <source>
        <dbReference type="ARBA" id="ARBA00012513"/>
    </source>
</evidence>
<dbReference type="PROSITE" id="PS00107">
    <property type="entry name" value="PROTEIN_KINASE_ATP"/>
    <property type="match status" value="1"/>
</dbReference>
<keyword evidence="12 21" id="KW-0547">Nucleotide-binding</keyword>
<dbReference type="STRING" id="49390.A0A068TLL6"/>
<keyword evidence="26" id="KW-1185">Reference proteome</keyword>
<dbReference type="Pfam" id="PF08263">
    <property type="entry name" value="LRRNT_2"/>
    <property type="match status" value="1"/>
</dbReference>
<keyword evidence="17" id="KW-0675">Receptor</keyword>
<keyword evidence="18" id="KW-0325">Glycoprotein</keyword>
<dbReference type="SUPFAM" id="SSF52058">
    <property type="entry name" value="L domain-like"/>
    <property type="match status" value="3"/>
</dbReference>
<dbReference type="GO" id="GO:0051707">
    <property type="term" value="P:response to other organism"/>
    <property type="evidence" value="ECO:0007669"/>
    <property type="project" value="UniProtKB-ARBA"/>
</dbReference>
<feature type="signal peptide" evidence="23">
    <location>
        <begin position="1"/>
        <end position="24"/>
    </location>
</feature>
<dbReference type="Pfam" id="PF07714">
    <property type="entry name" value="PK_Tyr_Ser-Thr"/>
    <property type="match status" value="1"/>
</dbReference>
<feature type="binding site" evidence="21">
    <location>
        <position position="906"/>
    </location>
    <ligand>
        <name>ATP</name>
        <dbReference type="ChEBI" id="CHEBI:30616"/>
    </ligand>
</feature>
<dbReference type="Gene3D" id="1.10.510.10">
    <property type="entry name" value="Transferase(Phosphotransferase) domain 1"/>
    <property type="match status" value="1"/>
</dbReference>
<dbReference type="EC" id="2.7.11.1" evidence="3"/>
<keyword evidence="9 22" id="KW-0812">Transmembrane</keyword>
<dbReference type="GO" id="GO:0005524">
    <property type="term" value="F:ATP binding"/>
    <property type="evidence" value="ECO:0007669"/>
    <property type="project" value="UniProtKB-UniRule"/>
</dbReference>
<evidence type="ECO:0000256" key="9">
    <source>
        <dbReference type="ARBA" id="ARBA00022692"/>
    </source>
</evidence>
<dbReference type="InterPro" id="IPR017441">
    <property type="entry name" value="Protein_kinase_ATP_BS"/>
</dbReference>
<dbReference type="FunFam" id="3.80.10.10:FF:000317">
    <property type="entry name" value="Inactive leucine-rich repeat receptor-like protein kinase"/>
    <property type="match status" value="1"/>
</dbReference>
<comment type="subcellular location">
    <subcellularLocation>
        <location evidence="1">Cell membrane</location>
        <topology evidence="1">Single-pass membrane protein</topology>
    </subcellularLocation>
</comment>
<evidence type="ECO:0000256" key="6">
    <source>
        <dbReference type="ARBA" id="ARBA00022553"/>
    </source>
</evidence>
<dbReference type="PhylomeDB" id="A0A068TLL6"/>
<dbReference type="FunFam" id="3.30.200.20:FF:000661">
    <property type="entry name" value="Serine-threonine protein kinase plant-type"/>
    <property type="match status" value="1"/>
</dbReference>
<dbReference type="OrthoDB" id="676979at2759"/>
<dbReference type="InterPro" id="IPR000719">
    <property type="entry name" value="Prot_kinase_dom"/>
</dbReference>
<keyword evidence="8" id="KW-0808">Transferase</keyword>
<sequence length="1165" mass="128199">MKKLSHLYFPLGLFLLGSLLSCLATTAPNITTDQSALLSLKAKITGDPHEILASNWSATSSVCDWRGVTCGSRHSRVTALNISNLGLTGTIPPQLGNLSFLMSLDMSGNNFYGELPHELIRLSRLRVLSLGINMLSGNIPPWVGSFQQLRHFSLKNNSFTGFIPPSISNMSKLETFNLQVNSLQGAIPLEIGKLKMLKRIVLDYNQLSGSLPSEMFNISSLEAIGLQNNSLSGSLSSNICSRLQGLTWLDLSINELSGMIPASLSECSKLRVLGLSYNNFSGVMPEEVGNLTALQELYLSENNLIGVIPEGFGNLTALKRLYLRRNNLIGTILALEFEQISYKCASRNINSLRGTILIEIRNLNKPKIASLFLKKKFLCSIPHELGNLRHLEGFNLGFNSLTGSIPAQIFNISTLQVLDLSNNTLSGTLPSNTGYGLINLAMLVLFSNEFDGVIPTSISNASKLTFLELAGNRFSGPIPNSLGNLRLLRYLDLHDNHLTTEPSSRELSFISYLTNCKYLKILDFYENPLHGFLPMSVGNLSTSMEGFYAYGCGIKGSIPDGIGNLSSLIVLNLGGNHLSGPVPSTMEYLQNLQALFLSDNQLSGSIPDRICKLKRLYQIYLGQNQFRGSMPSCLNNISSLREIDFAGNLLDSSIPASLWNLTDLLTLNLSYNSLSGSLPYETGNLKVVTLFDLSGNHLNGNIPSSLGGLQSLAKLSLAQNKLQGPVPDSLNQMLSLEFLDLSNNNLSGPIPKSLETLLYLKYINLSFNRLRGEIPSSGPFKNFTYESFMSNDDLCGAQRFHVPPCPSPRIHKPSQKKVFHMLGILSGIAATIIAATTAAILLLRCRRKDGISRNTDLLPMGLPKMISYYELVQATNGYDESNLLGKGSFGSVYKGILTDGTVVAVKVFTLLAEVTSGSFDTECEVLRSLRHRNLTKVIGSCSNLDFKALVYDFKSNGSLEKWLYSHNHRLDLLQRISIMMDVASALEYLHFSYTTPVVHCDLKPSNILLDESMVAHVSDFGMTKFLDEENSVLHTKTLATLGYLAPEYGLEGQVSTRVDVYSFGIVLMETFSRMKPIDEMFKDDLSLKSWIEESLPNATTQVIDANLLGRQDDHFNEKLECISVIFKLALSCCADCPRDRTNMKDVVAALQKIKHQLESFPNISA</sequence>
<dbReference type="PANTHER" id="PTHR27008:SF602">
    <property type="entry name" value="LRR RECEPTOR-LIKE SERINE_THREONINE-PROTEIN KINASE EFR"/>
    <property type="match status" value="1"/>
</dbReference>
<evidence type="ECO:0000256" key="17">
    <source>
        <dbReference type="ARBA" id="ARBA00023170"/>
    </source>
</evidence>
<feature type="chain" id="PRO_5001654077" description="non-specific serine/threonine protein kinase" evidence="23">
    <location>
        <begin position="25"/>
        <end position="1165"/>
    </location>
</feature>
<keyword evidence="4" id="KW-1003">Cell membrane</keyword>
<dbReference type="Gramene" id="CDO96824">
    <property type="protein sequence ID" value="CDO96824"/>
    <property type="gene ID" value="GSCOC_T00013969001"/>
</dbReference>
<dbReference type="Pfam" id="PF13855">
    <property type="entry name" value="LRR_8"/>
    <property type="match status" value="2"/>
</dbReference>
<evidence type="ECO:0000313" key="26">
    <source>
        <dbReference type="Proteomes" id="UP000295252"/>
    </source>
</evidence>
<keyword evidence="7" id="KW-0433">Leucine-rich repeat</keyword>
<dbReference type="SMART" id="SM00369">
    <property type="entry name" value="LRR_TYP"/>
    <property type="match status" value="13"/>
</dbReference>
<evidence type="ECO:0000256" key="13">
    <source>
        <dbReference type="ARBA" id="ARBA00022777"/>
    </source>
</evidence>
<keyword evidence="16 22" id="KW-0472">Membrane</keyword>
<reference evidence="26" key="1">
    <citation type="journal article" date="2014" name="Science">
        <title>The coffee genome provides insight into the convergent evolution of caffeine biosynthesis.</title>
        <authorList>
            <person name="Denoeud F."/>
            <person name="Carretero-Paulet L."/>
            <person name="Dereeper A."/>
            <person name="Droc G."/>
            <person name="Guyot R."/>
            <person name="Pietrella M."/>
            <person name="Zheng C."/>
            <person name="Alberti A."/>
            <person name="Anthony F."/>
            <person name="Aprea G."/>
            <person name="Aury J.M."/>
            <person name="Bento P."/>
            <person name="Bernard M."/>
            <person name="Bocs S."/>
            <person name="Campa C."/>
            <person name="Cenci A."/>
            <person name="Combes M.C."/>
            <person name="Crouzillat D."/>
            <person name="Da Silva C."/>
            <person name="Daddiego L."/>
            <person name="De Bellis F."/>
            <person name="Dussert S."/>
            <person name="Garsmeur O."/>
            <person name="Gayraud T."/>
            <person name="Guignon V."/>
            <person name="Jahn K."/>
            <person name="Jamilloux V."/>
            <person name="Joet T."/>
            <person name="Labadie K."/>
            <person name="Lan T."/>
            <person name="Leclercq J."/>
            <person name="Lepelley M."/>
            <person name="Leroy T."/>
            <person name="Li L.T."/>
            <person name="Librado P."/>
            <person name="Lopez L."/>
            <person name="Munoz A."/>
            <person name="Noel B."/>
            <person name="Pallavicini A."/>
            <person name="Perrotta G."/>
            <person name="Poncet V."/>
            <person name="Pot D."/>
            <person name="Priyono X."/>
            <person name="Rigoreau M."/>
            <person name="Rouard M."/>
            <person name="Rozas J."/>
            <person name="Tranchant-Dubreuil C."/>
            <person name="VanBuren R."/>
            <person name="Zhang Q."/>
            <person name="Andrade A.C."/>
            <person name="Argout X."/>
            <person name="Bertrand B."/>
            <person name="de Kochko A."/>
            <person name="Graziosi G."/>
            <person name="Henry R.J."/>
            <person name="Jayarama X."/>
            <person name="Ming R."/>
            <person name="Nagai C."/>
            <person name="Rounsley S."/>
            <person name="Sankoff D."/>
            <person name="Giuliano G."/>
            <person name="Albert V.A."/>
            <person name="Wincker P."/>
            <person name="Lashermes P."/>
        </authorList>
    </citation>
    <scope>NUCLEOTIDE SEQUENCE [LARGE SCALE GENOMIC DNA]</scope>
    <source>
        <strain evidence="26">cv. DH200-94</strain>
    </source>
</reference>
<evidence type="ECO:0000256" key="21">
    <source>
        <dbReference type="PROSITE-ProRule" id="PRU10141"/>
    </source>
</evidence>
<keyword evidence="10 23" id="KW-0732">Signal</keyword>
<evidence type="ECO:0000256" key="15">
    <source>
        <dbReference type="ARBA" id="ARBA00022989"/>
    </source>
</evidence>